<evidence type="ECO:0000313" key="2">
    <source>
        <dbReference type="Proteomes" id="UP000823775"/>
    </source>
</evidence>
<dbReference type="EMBL" id="JACEIK010000329">
    <property type="protein sequence ID" value="MCD7455135.1"/>
    <property type="molecule type" value="Genomic_DNA"/>
</dbReference>
<gene>
    <name evidence="1" type="ORF">HAX54_027076</name>
</gene>
<dbReference type="Proteomes" id="UP000823775">
    <property type="component" value="Unassembled WGS sequence"/>
</dbReference>
<proteinExistence type="predicted"/>
<accession>A0ABS8S8I2</accession>
<protein>
    <submittedName>
        <fullName evidence="1">Uncharacterized protein</fullName>
    </submittedName>
</protein>
<keyword evidence="2" id="KW-1185">Reference proteome</keyword>
<organism evidence="1 2">
    <name type="scientific">Datura stramonium</name>
    <name type="common">Jimsonweed</name>
    <name type="synonym">Common thornapple</name>
    <dbReference type="NCBI Taxonomy" id="4076"/>
    <lineage>
        <taxon>Eukaryota</taxon>
        <taxon>Viridiplantae</taxon>
        <taxon>Streptophyta</taxon>
        <taxon>Embryophyta</taxon>
        <taxon>Tracheophyta</taxon>
        <taxon>Spermatophyta</taxon>
        <taxon>Magnoliopsida</taxon>
        <taxon>eudicotyledons</taxon>
        <taxon>Gunneridae</taxon>
        <taxon>Pentapetalae</taxon>
        <taxon>asterids</taxon>
        <taxon>lamiids</taxon>
        <taxon>Solanales</taxon>
        <taxon>Solanaceae</taxon>
        <taxon>Solanoideae</taxon>
        <taxon>Datureae</taxon>
        <taxon>Datura</taxon>
    </lineage>
</organism>
<evidence type="ECO:0000313" key="1">
    <source>
        <dbReference type="EMBL" id="MCD7455135.1"/>
    </source>
</evidence>
<reference evidence="1 2" key="1">
    <citation type="journal article" date="2021" name="BMC Genomics">
        <title>Datura genome reveals duplications of psychoactive alkaloid biosynthetic genes and high mutation rate following tissue culture.</title>
        <authorList>
            <person name="Rajewski A."/>
            <person name="Carter-House D."/>
            <person name="Stajich J."/>
            <person name="Litt A."/>
        </authorList>
    </citation>
    <scope>NUCLEOTIDE SEQUENCE [LARGE SCALE GENOMIC DNA]</scope>
    <source>
        <strain evidence="1">AR-01</strain>
    </source>
</reference>
<sequence>MRVEFAEVVIPHELRLVFVMYDWCSVGENLGSIHLAQKKKRIDYPSPTETSMLVPMFVLPISALSGIGNCLCWAVESQVHHMRSLELLLPSNFLLCKQRHVNLVQKLEMPGVFGSVKVDFYRRNGYKFQQQFAE</sequence>
<name>A0ABS8S8I2_DATST</name>
<comment type="caution">
    <text evidence="1">The sequence shown here is derived from an EMBL/GenBank/DDBJ whole genome shotgun (WGS) entry which is preliminary data.</text>
</comment>